<evidence type="ECO:0000313" key="3">
    <source>
        <dbReference type="Proteomes" id="UP000026960"/>
    </source>
</evidence>
<name>A0A0D3HAV5_9ORYZ</name>
<dbReference type="Gramene" id="OBART10G01450.1">
    <property type="protein sequence ID" value="OBART10G01450.1"/>
    <property type="gene ID" value="OBART10G01450"/>
</dbReference>
<feature type="compositionally biased region" description="Low complexity" evidence="1">
    <location>
        <begin position="75"/>
        <end position="86"/>
    </location>
</feature>
<organism evidence="2">
    <name type="scientific">Oryza barthii</name>
    <dbReference type="NCBI Taxonomy" id="65489"/>
    <lineage>
        <taxon>Eukaryota</taxon>
        <taxon>Viridiplantae</taxon>
        <taxon>Streptophyta</taxon>
        <taxon>Embryophyta</taxon>
        <taxon>Tracheophyta</taxon>
        <taxon>Spermatophyta</taxon>
        <taxon>Magnoliopsida</taxon>
        <taxon>Liliopsida</taxon>
        <taxon>Poales</taxon>
        <taxon>Poaceae</taxon>
        <taxon>BOP clade</taxon>
        <taxon>Oryzoideae</taxon>
        <taxon>Oryzeae</taxon>
        <taxon>Oryzinae</taxon>
        <taxon>Oryza</taxon>
    </lineage>
</organism>
<dbReference type="HOGENOM" id="CLU_2076660_0_0_1"/>
<sequence>MAACSDRLSEARRRASLSATPPLFLQPGGTAHAAISSSSSGVQRCGKRRRRRRHRRRQWRRSTRAAQPRADPANATGARRGASFRSSARKTAVDLGRLLERPYSGEPHAAVASLSPTQ</sequence>
<dbReference type="PaxDb" id="65489-OBART10G01450.1"/>
<accession>A0A0D3HAV5</accession>
<dbReference type="Proteomes" id="UP000026960">
    <property type="component" value="Chromosome 10"/>
</dbReference>
<dbReference type="EnsemblPlants" id="OBART10G01450.1">
    <property type="protein sequence ID" value="OBART10G01450.1"/>
    <property type="gene ID" value="OBART10G01450"/>
</dbReference>
<reference evidence="2" key="1">
    <citation type="journal article" date="2009" name="Rice">
        <title>De Novo Next Generation Sequencing of Plant Genomes.</title>
        <authorList>
            <person name="Rounsley S."/>
            <person name="Marri P.R."/>
            <person name="Yu Y."/>
            <person name="He R."/>
            <person name="Sisneros N."/>
            <person name="Goicoechea J.L."/>
            <person name="Lee S.J."/>
            <person name="Angelova A."/>
            <person name="Kudrna D."/>
            <person name="Luo M."/>
            <person name="Affourtit J."/>
            <person name="Desany B."/>
            <person name="Knight J."/>
            <person name="Niazi F."/>
            <person name="Egholm M."/>
            <person name="Wing R.A."/>
        </authorList>
    </citation>
    <scope>NUCLEOTIDE SEQUENCE [LARGE SCALE GENOMIC DNA]</scope>
    <source>
        <strain evidence="2">cv. IRGC 105608</strain>
    </source>
</reference>
<keyword evidence="3" id="KW-1185">Reference proteome</keyword>
<protein>
    <submittedName>
        <fullName evidence="2">Uncharacterized protein</fullName>
    </submittedName>
</protein>
<feature type="compositionally biased region" description="Basic residues" evidence="1">
    <location>
        <begin position="45"/>
        <end position="63"/>
    </location>
</feature>
<proteinExistence type="predicted"/>
<reference evidence="2" key="2">
    <citation type="submission" date="2015-03" db="UniProtKB">
        <authorList>
            <consortium name="EnsemblPlants"/>
        </authorList>
    </citation>
    <scope>IDENTIFICATION</scope>
</reference>
<evidence type="ECO:0000256" key="1">
    <source>
        <dbReference type="SAM" id="MobiDB-lite"/>
    </source>
</evidence>
<feature type="region of interest" description="Disordered" evidence="1">
    <location>
        <begin position="1"/>
        <end position="118"/>
    </location>
</feature>
<dbReference type="AlphaFoldDB" id="A0A0D3HAV5"/>
<evidence type="ECO:0000313" key="2">
    <source>
        <dbReference type="EnsemblPlants" id="OBART10G01450.1"/>
    </source>
</evidence>